<organism evidence="4 5">
    <name type="scientific">Rhodopirellula europaea 6C</name>
    <dbReference type="NCBI Taxonomy" id="1263867"/>
    <lineage>
        <taxon>Bacteria</taxon>
        <taxon>Pseudomonadati</taxon>
        <taxon>Planctomycetota</taxon>
        <taxon>Planctomycetia</taxon>
        <taxon>Pirellulales</taxon>
        <taxon>Pirellulaceae</taxon>
        <taxon>Rhodopirellula</taxon>
    </lineage>
</organism>
<dbReference type="AlphaFoldDB" id="M2APQ2"/>
<dbReference type="PATRIC" id="fig|1263867.3.peg.4857"/>
<reference evidence="4" key="2">
    <citation type="journal article" date="2013" name="Mar. Genomics">
        <title>Expression of sulfatases in Rhodopirellula baltica and the diversity of sulfatases in the genus Rhodopirellula.</title>
        <authorList>
            <person name="Wegner C.E."/>
            <person name="Richter-Heitmann T."/>
            <person name="Klindworth A."/>
            <person name="Klockow C."/>
            <person name="Richter M."/>
            <person name="Achstetter T."/>
            <person name="Glockner F.O."/>
            <person name="Harder J."/>
        </authorList>
    </citation>
    <scope>NUCLEOTIDE SEQUENCE [LARGE SCALE GENOMIC DNA]</scope>
    <source>
        <strain evidence="4">6C</strain>
    </source>
</reference>
<accession>M2APQ2</accession>
<dbReference type="GO" id="GO:0004065">
    <property type="term" value="F:arylsulfatase activity"/>
    <property type="evidence" value="ECO:0007669"/>
    <property type="project" value="TreeGrafter"/>
</dbReference>
<dbReference type="InterPro" id="IPR050738">
    <property type="entry name" value="Sulfatase"/>
</dbReference>
<comment type="caution">
    <text evidence="4">The sequence shown here is derived from an EMBL/GenBank/DDBJ whole genome shotgun (WGS) entry which is preliminary data.</text>
</comment>
<dbReference type="RefSeq" id="WP_008660043.1">
    <property type="nucleotide sequence ID" value="NZ_ANMO01000211.1"/>
</dbReference>
<keyword evidence="5" id="KW-1185">Reference proteome</keyword>
<evidence type="ECO:0000313" key="4">
    <source>
        <dbReference type="EMBL" id="EMB14722.1"/>
    </source>
</evidence>
<dbReference type="EMBL" id="ANMO01000211">
    <property type="protein sequence ID" value="EMB14722.1"/>
    <property type="molecule type" value="Genomic_DNA"/>
</dbReference>
<evidence type="ECO:0000313" key="5">
    <source>
        <dbReference type="Proteomes" id="UP000011529"/>
    </source>
</evidence>
<sequence>MSANFSCYGETTIETPNVDALAKGGVQFNHAYVTAPVCSTCRSAFITGMYQTTIGAHHHRSGRGTEKIHLPANVTMVPKLFQDAGYHTSITGWPINGRLGKTDYNFEWDKSIYHSADWSDRKPGQPFFAQIQTQGGKLRGKDTKGWNKVAQSARSRFGHSTPIDSVVLPPYYPNHPDILRDWAAYLDSVRMTDAMVGEVVATLEEQGVRDNTLILFMTDHGISHGRGKQFLYDEGLHVPLVINGPGIKPGTVRDDLVEHIDITALSLAAAGIAIPEPMQARNILAADNQPRNAVFAARDRCDETVDHIRSVRTDRFKYIRNFLPNRPYLQPCAYKDAKAILIALRECHEAGTLDEHQSLLFQDKRPKEELYDLVSDPHELHNLANDPDHQSMLVQMRGKLNQWMEETNDQGRTPEPEAQYESDMKVYLDTLRRRATPEHLQTVESNIRWMREQAAKGN</sequence>
<dbReference type="Pfam" id="PF00884">
    <property type="entry name" value="Sulfatase"/>
    <property type="match status" value="1"/>
</dbReference>
<proteinExistence type="inferred from homology"/>
<keyword evidence="2" id="KW-0378">Hydrolase</keyword>
<evidence type="ECO:0000256" key="1">
    <source>
        <dbReference type="ARBA" id="ARBA00008779"/>
    </source>
</evidence>
<dbReference type="InterPro" id="IPR017850">
    <property type="entry name" value="Alkaline_phosphatase_core_sf"/>
</dbReference>
<dbReference type="FunFam" id="3.40.720.10:FF:000061">
    <property type="entry name" value="Sulfatase atsG"/>
    <property type="match status" value="1"/>
</dbReference>
<dbReference type="CDD" id="cd16027">
    <property type="entry name" value="SGSH"/>
    <property type="match status" value="1"/>
</dbReference>
<feature type="domain" description="Sulfatase N-terminal" evidence="3">
    <location>
        <begin position="3"/>
        <end position="272"/>
    </location>
</feature>
<protein>
    <submittedName>
        <fullName evidence="4">Sulfatase family protein</fullName>
    </submittedName>
</protein>
<dbReference type="PANTHER" id="PTHR42693">
    <property type="entry name" value="ARYLSULFATASE FAMILY MEMBER"/>
    <property type="match status" value="1"/>
</dbReference>
<evidence type="ECO:0000259" key="3">
    <source>
        <dbReference type="Pfam" id="PF00884"/>
    </source>
</evidence>
<dbReference type="Gene3D" id="3.40.720.10">
    <property type="entry name" value="Alkaline Phosphatase, subunit A"/>
    <property type="match status" value="1"/>
</dbReference>
<dbReference type="InterPro" id="IPR000917">
    <property type="entry name" value="Sulfatase_N"/>
</dbReference>
<dbReference type="Proteomes" id="UP000011529">
    <property type="component" value="Unassembled WGS sequence"/>
</dbReference>
<name>M2APQ2_9BACT</name>
<comment type="similarity">
    <text evidence="1">Belongs to the sulfatase family.</text>
</comment>
<dbReference type="PANTHER" id="PTHR42693:SF53">
    <property type="entry name" value="ENDO-4-O-SULFATASE"/>
    <property type="match status" value="1"/>
</dbReference>
<gene>
    <name evidence="4" type="ORF">RE6C_04529</name>
</gene>
<dbReference type="SUPFAM" id="SSF53649">
    <property type="entry name" value="Alkaline phosphatase-like"/>
    <property type="match status" value="1"/>
</dbReference>
<evidence type="ECO:0000256" key="2">
    <source>
        <dbReference type="ARBA" id="ARBA00022801"/>
    </source>
</evidence>
<reference evidence="4" key="1">
    <citation type="submission" date="2012-11" db="EMBL/GenBank/DDBJ databases">
        <title>Permanent draft genomes of Rhodopirellula europaea strain SH398 and 6C.</title>
        <authorList>
            <person name="Richter M."/>
            <person name="Richter-Heitmann T."/>
            <person name="Frank C."/>
            <person name="Harder J."/>
            <person name="Glockner F.O."/>
        </authorList>
    </citation>
    <scope>NUCLEOTIDE SEQUENCE</scope>
    <source>
        <strain evidence="4">6C</strain>
    </source>
</reference>